<dbReference type="SMART" id="SM00409">
    <property type="entry name" value="IG"/>
    <property type="match status" value="1"/>
</dbReference>
<keyword evidence="4" id="KW-0677">Repeat</keyword>
<evidence type="ECO:0000256" key="1">
    <source>
        <dbReference type="ARBA" id="ARBA00004613"/>
    </source>
</evidence>
<keyword evidence="2" id="KW-0964">Secreted</keyword>
<feature type="domain" description="Link" evidence="11">
    <location>
        <begin position="125"/>
        <end position="220"/>
    </location>
</feature>
<feature type="domain" description="Ig-like" evidence="10">
    <location>
        <begin position="10"/>
        <end position="123"/>
    </location>
</feature>
<evidence type="ECO:0000259" key="11">
    <source>
        <dbReference type="PROSITE" id="PS50963"/>
    </source>
</evidence>
<dbReference type="PRINTS" id="PR01265">
    <property type="entry name" value="LINKMODULE"/>
</dbReference>
<dbReference type="Gene3D" id="2.60.40.10">
    <property type="entry name" value="Immunoglobulins"/>
    <property type="match status" value="1"/>
</dbReference>
<dbReference type="SMART" id="SM00445">
    <property type="entry name" value="LINK"/>
    <property type="match status" value="2"/>
</dbReference>
<sequence>DVQQLQVNIPHAGPILTPLGSSISIPCLVSLSCTSSLSPSVVHRVKWTMVSGGVETEILVARGSRVKINEAYRERAALLNYTSSTEDVSLWLGDLRHTDSGHYRCEVQQGLEDASKVIQVKVKGVVFHYRDAWGRYSLSFQQAKRACEGIGARVATPDQLLAAYFDGYEQCDAGWLEDQSVRYPIQVPREGCYGDMDGQPGVRNYGTMDPNNLFDVYCYIEQIHGKVFYDPIPQQLSFDEAQSYCRAAGAQLATTAQLYLAWSEGLDRCSPGWLSDGSVRYPIVTPRDRCGGPQAGVKTLYRFSNQTGFPEPSSLHDAYCFKGHRETSTDSPMDHLLTEAEDKEENVVILMERDQEIYLNQLETQVEREAQSELESLPLLPDSFTTEYPVNTSQTVTSGRTESFPSTTSASDLLQRLNESVEISHDSQLLPEAITSTISTVETIDSTQNTTVLPGDYNGTELHQNRSFTFHLSEFERSTYTPQTENQTVPDRNPTESLQSLKQMNQYQELNKTGAIFDKSQTKYGETENNQTDIDVEDGFWEGTTLAIGPLLQVKLKNTAAEDPVQMLLTTQASQDKGTPPSQETATTESAIENDSIWTPMDGSGDISQEREFETEAVTFISTSQSSAAGFTTPVLGSAVASRAPTTPQRAAPNPTLSSVSRHVDKLGFEILSTTTDLWELISRQEGSTSLDTEDSEEKQVDATQPPKQVVSEISLPIASTEGLNISHSPSKFATEQYQTGYGVPIGTTNSYEEASGYELGTVTSIFQEEIKGNFPLEEAFIVTSTHDEKVNKSILIDKEAEVPSTVLLIEEVSAGQNTEKEAKVVLEGETKVTPTVLLVEETKISPTLGLEKNKVVPTLVVEQEATVTTTTVVKDEPKTVSTLVFEGETKIDPNVAEGAKVNASLAPEEKANVDSTVVLEEETTVSPTLDLEENKVAPVLVVEEEAKLTPTAVLEQESKIVSTLVFDGQTTFYQNVVEITKATPTLVLEEEANVDPAVAGEAVVAPTLVLTVTVPIEEEAEVTPKVIFEEKAKVDSTIVLVEEANVISTVKKETEVEPTLIHGEARATPNPLLEEEANVPKFENVEETNMFSGVPEEESKTTPTFVTNELELAPIHAFEEETNVAPTLEDFTVFTLNSQTSQWNLLTTTTGPQEHLNNVKFSQKPPFMSASETSMSTKSSPSASTMTTPTRVPKRTWSSRTTTPHIFHKTTEPQKVNHFIPPLDHSVVDLEISLTPPPTLLILPKDRAAVGGTGAFSGNAKTTLVSLTILFLLSTVMH</sequence>
<feature type="compositionally biased region" description="Polar residues" evidence="9">
    <location>
        <begin position="573"/>
        <end position="597"/>
    </location>
</feature>
<protein>
    <recommendedName>
        <fullName evidence="14">Brevican</fullName>
    </recommendedName>
</protein>
<dbReference type="SMART" id="SM00406">
    <property type="entry name" value="IGv"/>
    <property type="match status" value="1"/>
</dbReference>
<dbReference type="PANTHER" id="PTHR22804:SF41">
    <property type="entry name" value="BREVICAN CORE PROTEIN"/>
    <property type="match status" value="1"/>
</dbReference>
<dbReference type="InterPro" id="IPR050691">
    <property type="entry name" value="Hyaluronan_bind_Proteoglycan"/>
</dbReference>
<dbReference type="InterPro" id="IPR003599">
    <property type="entry name" value="Ig_sub"/>
</dbReference>
<dbReference type="Proteomes" id="UP001434883">
    <property type="component" value="Unassembled WGS sequence"/>
</dbReference>
<evidence type="ECO:0000256" key="6">
    <source>
        <dbReference type="ARBA" id="ARBA00023180"/>
    </source>
</evidence>
<dbReference type="PROSITE" id="PS50835">
    <property type="entry name" value="IG_LIKE"/>
    <property type="match status" value="1"/>
</dbReference>
<keyword evidence="13" id="KW-1185">Reference proteome</keyword>
<evidence type="ECO:0000256" key="2">
    <source>
        <dbReference type="ARBA" id="ARBA00022525"/>
    </source>
</evidence>
<dbReference type="InterPro" id="IPR013783">
    <property type="entry name" value="Ig-like_fold"/>
</dbReference>
<evidence type="ECO:0000313" key="13">
    <source>
        <dbReference type="Proteomes" id="UP001434883"/>
    </source>
</evidence>
<proteinExistence type="predicted"/>
<dbReference type="InterPro" id="IPR036179">
    <property type="entry name" value="Ig-like_dom_sf"/>
</dbReference>
<feature type="compositionally biased region" description="Low complexity" evidence="9">
    <location>
        <begin position="1170"/>
        <end position="1191"/>
    </location>
</feature>
<comment type="caution">
    <text evidence="12">The sequence shown here is derived from an EMBL/GenBank/DDBJ whole genome shotgun (WGS) entry which is preliminary data.</text>
</comment>
<feature type="region of interest" description="Disordered" evidence="9">
    <location>
        <begin position="1169"/>
        <end position="1199"/>
    </location>
</feature>
<feature type="non-terminal residue" evidence="12">
    <location>
        <position position="1"/>
    </location>
</feature>
<name>A0ABV0Q8Y4_9TELE</name>
<dbReference type="SUPFAM" id="SSF48726">
    <property type="entry name" value="Immunoglobulin"/>
    <property type="match status" value="1"/>
</dbReference>
<evidence type="ECO:0000256" key="5">
    <source>
        <dbReference type="ARBA" id="ARBA00023157"/>
    </source>
</evidence>
<evidence type="ECO:0000256" key="8">
    <source>
        <dbReference type="PROSITE-ProRule" id="PRU00323"/>
    </source>
</evidence>
<dbReference type="InterPro" id="IPR000538">
    <property type="entry name" value="Link_dom"/>
</dbReference>
<reference evidence="12 13" key="1">
    <citation type="submission" date="2021-06" db="EMBL/GenBank/DDBJ databases">
        <authorList>
            <person name="Palmer J.M."/>
        </authorList>
    </citation>
    <scope>NUCLEOTIDE SEQUENCE [LARGE SCALE GENOMIC DNA]</scope>
    <source>
        <strain evidence="12 13">XC_2019</strain>
        <tissue evidence="12">Muscle</tissue>
    </source>
</reference>
<dbReference type="PROSITE" id="PS50963">
    <property type="entry name" value="LINK_2"/>
    <property type="match status" value="2"/>
</dbReference>
<organism evidence="12 13">
    <name type="scientific">Xenoophorus captivus</name>
    <dbReference type="NCBI Taxonomy" id="1517983"/>
    <lineage>
        <taxon>Eukaryota</taxon>
        <taxon>Metazoa</taxon>
        <taxon>Chordata</taxon>
        <taxon>Craniata</taxon>
        <taxon>Vertebrata</taxon>
        <taxon>Euteleostomi</taxon>
        <taxon>Actinopterygii</taxon>
        <taxon>Neopterygii</taxon>
        <taxon>Teleostei</taxon>
        <taxon>Neoteleostei</taxon>
        <taxon>Acanthomorphata</taxon>
        <taxon>Ovalentaria</taxon>
        <taxon>Atherinomorphae</taxon>
        <taxon>Cyprinodontiformes</taxon>
        <taxon>Goodeidae</taxon>
        <taxon>Xenoophorus</taxon>
    </lineage>
</organism>
<evidence type="ECO:0000256" key="3">
    <source>
        <dbReference type="ARBA" id="ARBA00022729"/>
    </source>
</evidence>
<feature type="region of interest" description="Disordered" evidence="9">
    <location>
        <begin position="687"/>
        <end position="707"/>
    </location>
</feature>
<comment type="caution">
    <text evidence="8">Lacks conserved residue(s) required for the propagation of feature annotation.</text>
</comment>
<dbReference type="Pfam" id="PF00193">
    <property type="entry name" value="Xlink"/>
    <property type="match status" value="2"/>
</dbReference>
<dbReference type="PROSITE" id="PS01241">
    <property type="entry name" value="LINK_1"/>
    <property type="match status" value="1"/>
</dbReference>
<gene>
    <name evidence="12" type="ORF">XENOCAPTIV_005843</name>
</gene>
<dbReference type="InterPro" id="IPR013106">
    <property type="entry name" value="Ig_V-set"/>
</dbReference>
<keyword evidence="5 8" id="KW-1015">Disulfide bond</keyword>
<dbReference type="CDD" id="cd03517">
    <property type="entry name" value="Link_domain_CSPGs_modules_1_3"/>
    <property type="match status" value="1"/>
</dbReference>
<evidence type="ECO:0000313" key="12">
    <source>
        <dbReference type="EMBL" id="MEQ2192012.1"/>
    </source>
</evidence>
<evidence type="ECO:0008006" key="14">
    <source>
        <dbReference type="Google" id="ProtNLM"/>
    </source>
</evidence>
<dbReference type="InterPro" id="IPR007110">
    <property type="entry name" value="Ig-like_dom"/>
</dbReference>
<dbReference type="Pfam" id="PF07686">
    <property type="entry name" value="V-set"/>
    <property type="match status" value="1"/>
</dbReference>
<dbReference type="Gene3D" id="3.10.100.10">
    <property type="entry name" value="Mannose-Binding Protein A, subunit A"/>
    <property type="match status" value="2"/>
</dbReference>
<evidence type="ECO:0000259" key="10">
    <source>
        <dbReference type="PROSITE" id="PS50835"/>
    </source>
</evidence>
<dbReference type="CDD" id="cd03520">
    <property type="entry name" value="Link_domain_CSPGs_modules_2_4"/>
    <property type="match status" value="1"/>
</dbReference>
<comment type="subcellular location">
    <subcellularLocation>
        <location evidence="1">Secreted</location>
    </subcellularLocation>
</comment>
<evidence type="ECO:0000256" key="4">
    <source>
        <dbReference type="ARBA" id="ARBA00022737"/>
    </source>
</evidence>
<evidence type="ECO:0000256" key="9">
    <source>
        <dbReference type="SAM" id="MobiDB-lite"/>
    </source>
</evidence>
<feature type="disulfide bond" evidence="8">
    <location>
        <begin position="269"/>
        <end position="290"/>
    </location>
</feature>
<feature type="domain" description="Link" evidence="11">
    <location>
        <begin position="225"/>
        <end position="322"/>
    </location>
</feature>
<keyword evidence="3" id="KW-0732">Signal</keyword>
<feature type="region of interest" description="Disordered" evidence="9">
    <location>
        <begin position="573"/>
        <end position="600"/>
    </location>
</feature>
<dbReference type="InterPro" id="IPR016186">
    <property type="entry name" value="C-type_lectin-like/link_sf"/>
</dbReference>
<accession>A0ABV0Q8Y4</accession>
<dbReference type="InterPro" id="IPR016187">
    <property type="entry name" value="CTDL_fold"/>
</dbReference>
<feature type="disulfide bond" evidence="8">
    <location>
        <begin position="171"/>
        <end position="192"/>
    </location>
</feature>
<dbReference type="PANTHER" id="PTHR22804">
    <property type="entry name" value="AGGRECAN/VERSICAN PROTEOGLYCAN"/>
    <property type="match status" value="1"/>
</dbReference>
<evidence type="ECO:0000256" key="7">
    <source>
        <dbReference type="ARBA" id="ARBA00023319"/>
    </source>
</evidence>
<keyword evidence="7" id="KW-0393">Immunoglobulin domain</keyword>
<dbReference type="SUPFAM" id="SSF56436">
    <property type="entry name" value="C-type lectin-like"/>
    <property type="match status" value="2"/>
</dbReference>
<keyword evidence="6" id="KW-0325">Glycoprotein</keyword>
<dbReference type="EMBL" id="JAHRIN010001636">
    <property type="protein sequence ID" value="MEQ2192012.1"/>
    <property type="molecule type" value="Genomic_DNA"/>
</dbReference>